<proteinExistence type="predicted"/>
<name>A0ACC2QZ18_9NEOP</name>
<dbReference type="EMBL" id="CM056785">
    <property type="protein sequence ID" value="KAJ8727815.1"/>
    <property type="molecule type" value="Genomic_DNA"/>
</dbReference>
<keyword evidence="2" id="KW-1185">Reference proteome</keyword>
<accession>A0ACC2QZ18</accession>
<evidence type="ECO:0000313" key="1">
    <source>
        <dbReference type="EMBL" id="KAJ8727815.1"/>
    </source>
</evidence>
<gene>
    <name evidence="1" type="ORF">PYW08_016200</name>
</gene>
<evidence type="ECO:0000313" key="2">
    <source>
        <dbReference type="Proteomes" id="UP001231649"/>
    </source>
</evidence>
<organism evidence="1 2">
    <name type="scientific">Mythimna loreyi</name>
    <dbReference type="NCBI Taxonomy" id="667449"/>
    <lineage>
        <taxon>Eukaryota</taxon>
        <taxon>Metazoa</taxon>
        <taxon>Ecdysozoa</taxon>
        <taxon>Arthropoda</taxon>
        <taxon>Hexapoda</taxon>
        <taxon>Insecta</taxon>
        <taxon>Pterygota</taxon>
        <taxon>Neoptera</taxon>
        <taxon>Endopterygota</taxon>
        <taxon>Lepidoptera</taxon>
        <taxon>Glossata</taxon>
        <taxon>Ditrysia</taxon>
        <taxon>Noctuoidea</taxon>
        <taxon>Noctuidae</taxon>
        <taxon>Noctuinae</taxon>
        <taxon>Hadenini</taxon>
        <taxon>Mythimna</taxon>
    </lineage>
</organism>
<reference evidence="1" key="1">
    <citation type="submission" date="2023-03" db="EMBL/GenBank/DDBJ databases">
        <title>Chromosome-level genomes of two armyworms, Mythimna separata and Mythimna loreyi, provide insights into the biosynthesis and reception of sex pheromones.</title>
        <authorList>
            <person name="Zhao H."/>
        </authorList>
    </citation>
    <scope>NUCLEOTIDE SEQUENCE</scope>
    <source>
        <strain evidence="1">BeijingLab</strain>
    </source>
</reference>
<dbReference type="Proteomes" id="UP001231649">
    <property type="component" value="Chromosome 9"/>
</dbReference>
<protein>
    <submittedName>
        <fullName evidence="1">Uncharacterized protein</fullName>
    </submittedName>
</protein>
<comment type="caution">
    <text evidence="1">The sequence shown here is derived from an EMBL/GenBank/DDBJ whole genome shotgun (WGS) entry which is preliminary data.</text>
</comment>
<sequence>MTVQDPYVIQLDPDTKTMLKMFLFQKVQNVEVIRNNIVQGVWNCAAIKPQLIIDPFQVAVAANRAVLALQQSAMVTRTVYSEILYNLSLSKNITQSLSKFGIEKDTNLLICFLVTEESDASEEILPQINGESLPMSDLKNFTCKKTLNTVYKLNNVQTHQDLLDVIVSRMVTKNFVTH</sequence>